<dbReference type="SUPFAM" id="SSF46579">
    <property type="entry name" value="Prefoldin"/>
    <property type="match status" value="1"/>
</dbReference>
<name>A0A0M0BZD0_9ARCH</name>
<dbReference type="Proteomes" id="UP000037237">
    <property type="component" value="Unassembled WGS sequence"/>
</dbReference>
<dbReference type="GO" id="GO:0006457">
    <property type="term" value="P:protein folding"/>
    <property type="evidence" value="ECO:0007669"/>
    <property type="project" value="UniProtKB-UniRule"/>
</dbReference>
<evidence type="ECO:0000256" key="3">
    <source>
        <dbReference type="SAM" id="Coils"/>
    </source>
</evidence>
<dbReference type="InterPro" id="IPR009053">
    <property type="entry name" value="Prefoldin"/>
</dbReference>
<proteinExistence type="predicted"/>
<evidence type="ECO:0000313" key="4">
    <source>
        <dbReference type="EMBL" id="KON33745.1"/>
    </source>
</evidence>
<dbReference type="NCBIfam" id="TIGR00293">
    <property type="entry name" value="prefoldin subunit alpha"/>
    <property type="match status" value="1"/>
</dbReference>
<evidence type="ECO:0000256" key="2">
    <source>
        <dbReference type="NCBIfam" id="TIGR00293"/>
    </source>
</evidence>
<feature type="coiled-coil region" evidence="3">
    <location>
        <begin position="59"/>
        <end position="100"/>
    </location>
</feature>
<evidence type="ECO:0000256" key="1">
    <source>
        <dbReference type="ARBA" id="ARBA00023186"/>
    </source>
</evidence>
<gene>
    <name evidence="4" type="ORF">AC477_01190</name>
</gene>
<comment type="caution">
    <text evidence="4">The sequence shown here is derived from an EMBL/GenBank/DDBJ whole genome shotgun (WGS) entry which is preliminary data.</text>
</comment>
<reference evidence="4 5" key="1">
    <citation type="submission" date="2015-06" db="EMBL/GenBank/DDBJ databases">
        <title>New insights into the roles of widespread benthic archaea in carbon and nitrogen cycling.</title>
        <authorList>
            <person name="Lazar C.S."/>
            <person name="Baker B.J."/>
            <person name="Seitz K.W."/>
            <person name="Hyde A.S."/>
            <person name="Dick G.J."/>
            <person name="Hinrichs K.-U."/>
            <person name="Teske A.P."/>
        </authorList>
    </citation>
    <scope>NUCLEOTIDE SEQUENCE [LARGE SCALE GENOMIC DNA]</scope>
    <source>
        <strain evidence="4">SG8-32-1</strain>
    </source>
</reference>
<accession>A0A0M0BZD0</accession>
<dbReference type="CDD" id="cd23160">
    <property type="entry name" value="Prefoldin_alpha_GimC"/>
    <property type="match status" value="1"/>
</dbReference>
<evidence type="ECO:0000313" key="5">
    <source>
        <dbReference type="Proteomes" id="UP000037237"/>
    </source>
</evidence>
<dbReference type="InterPro" id="IPR004127">
    <property type="entry name" value="Prefoldin_subunit_alpha"/>
</dbReference>
<dbReference type="Pfam" id="PF02996">
    <property type="entry name" value="Prefoldin"/>
    <property type="match status" value="1"/>
</dbReference>
<keyword evidence="1" id="KW-0143">Chaperone</keyword>
<dbReference type="EMBL" id="LFWU01000022">
    <property type="protein sequence ID" value="KON33745.1"/>
    <property type="molecule type" value="Genomic_DNA"/>
</dbReference>
<dbReference type="AlphaFoldDB" id="A0A0M0BZD0"/>
<protein>
    <recommendedName>
        <fullName evidence="2">Prefoldin subunit alpha</fullName>
    </recommendedName>
</protein>
<keyword evidence="3" id="KW-0175">Coiled coil</keyword>
<sequence length="123" mass="13598">MTNAALNEMRVSSITLEGLEKEKKGAQLFVPVGGGSYVKAKLETKDTVVVGIGADVAVERSLKEAKVELEARIGELEKTRETLEKQFDQVVERIQQNRAQMEEISIKLREGEQTDVRPAKKGA</sequence>
<organism evidence="4 5">
    <name type="scientific">miscellaneous Crenarchaeota group-1 archaeon SG8-32-1</name>
    <dbReference type="NCBI Taxonomy" id="1685124"/>
    <lineage>
        <taxon>Archaea</taxon>
        <taxon>Candidatus Bathyarchaeota</taxon>
        <taxon>MCG-1</taxon>
    </lineage>
</organism>
<dbReference type="Gene3D" id="1.10.287.370">
    <property type="match status" value="1"/>
</dbReference>